<dbReference type="Pfam" id="PF00410">
    <property type="entry name" value="Ribosomal_S8"/>
    <property type="match status" value="1"/>
</dbReference>
<dbReference type="SUPFAM" id="SSF56047">
    <property type="entry name" value="Ribosomal protein S8"/>
    <property type="match status" value="1"/>
</dbReference>
<gene>
    <name evidence="4" type="ORF">NYM_LOCUS29912</name>
</gene>
<accession>A0A5K1HIF6</accession>
<dbReference type="PANTHER" id="PTHR11758">
    <property type="entry name" value="40S RIBOSOMAL PROTEIN S15A"/>
    <property type="match status" value="1"/>
</dbReference>
<evidence type="ECO:0000256" key="3">
    <source>
        <dbReference type="ARBA" id="ARBA00023274"/>
    </source>
</evidence>
<dbReference type="NCBIfam" id="NF003115">
    <property type="entry name" value="PRK04034.1"/>
    <property type="match status" value="1"/>
</dbReference>
<comment type="similarity">
    <text evidence="1">Belongs to the universal ribosomal protein uS8 family.</text>
</comment>
<dbReference type="GO" id="GO:0003735">
    <property type="term" value="F:structural constituent of ribosome"/>
    <property type="evidence" value="ECO:0007669"/>
    <property type="project" value="InterPro"/>
</dbReference>
<dbReference type="FunFam" id="3.30.1370.30:FF:000001">
    <property type="entry name" value="40S ribosomal protein S15a"/>
    <property type="match status" value="1"/>
</dbReference>
<evidence type="ECO:0008006" key="5">
    <source>
        <dbReference type="Google" id="ProtNLM"/>
    </source>
</evidence>
<dbReference type="FunFam" id="3.30.1490.10:FF:000002">
    <property type="entry name" value="40S ribosomal protein S15a"/>
    <property type="match status" value="1"/>
</dbReference>
<dbReference type="EMBL" id="LR722096">
    <property type="protein sequence ID" value="VVW87753.1"/>
    <property type="molecule type" value="Genomic_DNA"/>
</dbReference>
<evidence type="ECO:0000313" key="4">
    <source>
        <dbReference type="EMBL" id="VVW87753.1"/>
    </source>
</evidence>
<keyword evidence="3" id="KW-0687">Ribonucleoprotein</keyword>
<protein>
    <recommendedName>
        <fullName evidence="5">30S ribosomal protein S8, chloroplastic</fullName>
    </recommendedName>
</protein>
<dbReference type="Gene3D" id="3.30.1490.10">
    <property type="match status" value="1"/>
</dbReference>
<organism evidence="4">
    <name type="scientific">Nymphaea colorata</name>
    <name type="common">pocket water lily</name>
    <dbReference type="NCBI Taxonomy" id="210225"/>
    <lineage>
        <taxon>Eukaryota</taxon>
        <taxon>Viridiplantae</taxon>
        <taxon>Streptophyta</taxon>
        <taxon>Embryophyta</taxon>
        <taxon>Tracheophyta</taxon>
        <taxon>Spermatophyta</taxon>
        <taxon>Magnoliopsida</taxon>
        <taxon>Nymphaeales</taxon>
        <taxon>Nymphaeaceae</taxon>
        <taxon>Nymphaea</taxon>
    </lineage>
</organism>
<keyword evidence="2" id="KW-0689">Ribosomal protein</keyword>
<proteinExistence type="inferred from homology"/>
<name>A0A5K1HIF6_9MAGN</name>
<dbReference type="Gene3D" id="3.30.1370.30">
    <property type="match status" value="1"/>
</dbReference>
<evidence type="ECO:0000256" key="1">
    <source>
        <dbReference type="ARBA" id="ARBA00006471"/>
    </source>
</evidence>
<dbReference type="AlphaFoldDB" id="A0A5K1HIF6"/>
<dbReference type="GO" id="GO:0005840">
    <property type="term" value="C:ribosome"/>
    <property type="evidence" value="ECO:0007669"/>
    <property type="project" value="UniProtKB-KW"/>
</dbReference>
<dbReference type="OrthoDB" id="523101at2759"/>
<dbReference type="InterPro" id="IPR035987">
    <property type="entry name" value="Ribosomal_uS8_sf"/>
</dbReference>
<sequence>MVKVNILSDALRTIVNAERKGKKQVLLKPVSKVLIKFLRIMQKHNYIGEFEIIDDHRSKKIVIELIGRINKCGVISPRYDILLPDFEKWTNNILPSRQFGHLVLSTTQGIFTHDECRERHIGGKIIGFFY</sequence>
<dbReference type="GO" id="GO:1990904">
    <property type="term" value="C:ribonucleoprotein complex"/>
    <property type="evidence" value="ECO:0007669"/>
    <property type="project" value="UniProtKB-KW"/>
</dbReference>
<evidence type="ECO:0000256" key="2">
    <source>
        <dbReference type="ARBA" id="ARBA00022980"/>
    </source>
</evidence>
<dbReference type="GO" id="GO:0006412">
    <property type="term" value="P:translation"/>
    <property type="evidence" value="ECO:0007669"/>
    <property type="project" value="InterPro"/>
</dbReference>
<reference evidence="4" key="1">
    <citation type="submission" date="2019-09" db="EMBL/GenBank/DDBJ databases">
        <authorList>
            <person name="Zhang L."/>
        </authorList>
    </citation>
    <scope>NUCLEOTIDE SEQUENCE</scope>
</reference>
<dbReference type="InterPro" id="IPR000630">
    <property type="entry name" value="Ribosomal_uS8"/>
</dbReference>